<dbReference type="Proteomes" id="UP000061018">
    <property type="component" value="Chromosome"/>
</dbReference>
<proteinExistence type="predicted"/>
<gene>
    <name evidence="1" type="ORF">SAM23877_3252</name>
</gene>
<organism evidence="1 2">
    <name type="scientific">Streptomyces ambofaciens (strain ATCC 23877 / 3486 / DSM 40053 / JCM 4204 / NBRC 12836 / NRRL B-2516)</name>
    <dbReference type="NCBI Taxonomy" id="278992"/>
    <lineage>
        <taxon>Bacteria</taxon>
        <taxon>Bacillati</taxon>
        <taxon>Actinomycetota</taxon>
        <taxon>Actinomycetes</taxon>
        <taxon>Kitasatosporales</taxon>
        <taxon>Streptomycetaceae</taxon>
        <taxon>Streptomyces</taxon>
    </lineage>
</organism>
<accession>A0A0K2ATH0</accession>
<dbReference type="EMBL" id="CP012382">
    <property type="protein sequence ID" value="AKZ56299.1"/>
    <property type="molecule type" value="Genomic_DNA"/>
</dbReference>
<dbReference type="KEGG" id="samb:SAM23877_3252"/>
<name>A0A0K2ATH0_STRA7</name>
<reference evidence="2" key="1">
    <citation type="journal article" date="2015" name="J. Biotechnol.">
        <title>Complete genome sequence of Streptomyces ambofaciens ATCC 23877, the spiramycin producer.</title>
        <authorList>
            <person name="Thibessard A."/>
            <person name="Haas D."/>
            <person name="Gerbaud C."/>
            <person name="Aigle B."/>
            <person name="Lautru S."/>
            <person name="Pernodet J.L."/>
            <person name="Leblond P."/>
        </authorList>
    </citation>
    <scope>NUCLEOTIDE SEQUENCE [LARGE SCALE GENOMIC DNA]</scope>
    <source>
        <strain evidence="2">ATCC 23877 / 3486 / DSM 40053 / JCM 4204 / NBRC 12836 / NRRL B-2516</strain>
    </source>
</reference>
<dbReference type="AlphaFoldDB" id="A0A0K2ATH0"/>
<evidence type="ECO:0000313" key="2">
    <source>
        <dbReference type="Proteomes" id="UP000061018"/>
    </source>
</evidence>
<protein>
    <submittedName>
        <fullName evidence="1">Uncharacterized protein</fullName>
    </submittedName>
</protein>
<sequence length="75" mass="7899">MADGGWWVRVRGNPRAVRAVYRGERGGAERDGRLACAVVAEVAEGFEGSRAPALTWTCARSVGIASPRVAQQGTA</sequence>
<evidence type="ECO:0000313" key="1">
    <source>
        <dbReference type="EMBL" id="AKZ56299.1"/>
    </source>
</evidence>